<accession>E9G6B8</accession>
<dbReference type="AlphaFoldDB" id="E9G6B8"/>
<evidence type="ECO:0000256" key="3">
    <source>
        <dbReference type="ARBA" id="ARBA00038401"/>
    </source>
</evidence>
<dbReference type="InterPro" id="IPR052464">
    <property type="entry name" value="Synovial_Prolif_Regulator"/>
</dbReference>
<dbReference type="GO" id="GO:0005654">
    <property type="term" value="C:nucleoplasm"/>
    <property type="evidence" value="ECO:0000318"/>
    <property type="project" value="GO_Central"/>
</dbReference>
<dbReference type="PANTHER" id="PTHR23424:SF23">
    <property type="entry name" value="PROTEIN SAAL1"/>
    <property type="match status" value="1"/>
</dbReference>
<dbReference type="PhylomeDB" id="E9G6B8"/>
<gene>
    <name evidence="4" type="ORF">DAPPUDRAFT_99313</name>
</gene>
<protein>
    <recommendedName>
        <fullName evidence="6">Beta-catenin-like protein 1 N-terminal domain-containing protein</fullName>
    </recommendedName>
</protein>
<comment type="subcellular location">
    <subcellularLocation>
        <location evidence="1">Nucleus</location>
    </subcellularLocation>
</comment>
<dbReference type="Gene3D" id="1.25.10.10">
    <property type="entry name" value="Leucine-rich Repeat Variant"/>
    <property type="match status" value="1"/>
</dbReference>
<dbReference type="eggNOG" id="ENOG502QS5W">
    <property type="taxonomic scope" value="Eukaryota"/>
</dbReference>
<dbReference type="HOGENOM" id="CLU_630477_0_0_1"/>
<proteinExistence type="inferred from homology"/>
<dbReference type="EMBL" id="GL732533">
    <property type="protein sequence ID" value="EFX84907.1"/>
    <property type="molecule type" value="Genomic_DNA"/>
</dbReference>
<comment type="similarity">
    <text evidence="3">Belongs to the SAAL1 family.</text>
</comment>
<name>E9G6B8_DAPPU</name>
<organism evidence="4 5">
    <name type="scientific">Daphnia pulex</name>
    <name type="common">Water flea</name>
    <dbReference type="NCBI Taxonomy" id="6669"/>
    <lineage>
        <taxon>Eukaryota</taxon>
        <taxon>Metazoa</taxon>
        <taxon>Ecdysozoa</taxon>
        <taxon>Arthropoda</taxon>
        <taxon>Crustacea</taxon>
        <taxon>Branchiopoda</taxon>
        <taxon>Diplostraca</taxon>
        <taxon>Cladocera</taxon>
        <taxon>Anomopoda</taxon>
        <taxon>Daphniidae</taxon>
        <taxon>Daphnia</taxon>
    </lineage>
</organism>
<dbReference type="OrthoDB" id="2156856at2759"/>
<dbReference type="OMA" id="YLNICTI"/>
<dbReference type="SUPFAM" id="SSF48371">
    <property type="entry name" value="ARM repeat"/>
    <property type="match status" value="1"/>
</dbReference>
<dbReference type="InterPro" id="IPR016024">
    <property type="entry name" value="ARM-type_fold"/>
</dbReference>
<evidence type="ECO:0000256" key="2">
    <source>
        <dbReference type="ARBA" id="ARBA00023242"/>
    </source>
</evidence>
<evidence type="ECO:0000313" key="5">
    <source>
        <dbReference type="Proteomes" id="UP000000305"/>
    </source>
</evidence>
<dbReference type="KEGG" id="dpx:DAPPUDRAFT_99313"/>
<dbReference type="PANTHER" id="PTHR23424">
    <property type="entry name" value="SERUM AMYLOID A"/>
    <property type="match status" value="1"/>
</dbReference>
<evidence type="ECO:0000256" key="1">
    <source>
        <dbReference type="ARBA" id="ARBA00004123"/>
    </source>
</evidence>
<evidence type="ECO:0008006" key="6">
    <source>
        <dbReference type="Google" id="ProtNLM"/>
    </source>
</evidence>
<reference evidence="4 5" key="1">
    <citation type="journal article" date="2011" name="Science">
        <title>The ecoresponsive genome of Daphnia pulex.</title>
        <authorList>
            <person name="Colbourne J.K."/>
            <person name="Pfrender M.E."/>
            <person name="Gilbert D."/>
            <person name="Thomas W.K."/>
            <person name="Tucker A."/>
            <person name="Oakley T.H."/>
            <person name="Tokishita S."/>
            <person name="Aerts A."/>
            <person name="Arnold G.J."/>
            <person name="Basu M.K."/>
            <person name="Bauer D.J."/>
            <person name="Caceres C.E."/>
            <person name="Carmel L."/>
            <person name="Casola C."/>
            <person name="Choi J.H."/>
            <person name="Detter J.C."/>
            <person name="Dong Q."/>
            <person name="Dusheyko S."/>
            <person name="Eads B.D."/>
            <person name="Frohlich T."/>
            <person name="Geiler-Samerotte K.A."/>
            <person name="Gerlach D."/>
            <person name="Hatcher P."/>
            <person name="Jogdeo S."/>
            <person name="Krijgsveld J."/>
            <person name="Kriventseva E.V."/>
            <person name="Kultz D."/>
            <person name="Laforsch C."/>
            <person name="Lindquist E."/>
            <person name="Lopez J."/>
            <person name="Manak J.R."/>
            <person name="Muller J."/>
            <person name="Pangilinan J."/>
            <person name="Patwardhan R.P."/>
            <person name="Pitluck S."/>
            <person name="Pritham E.J."/>
            <person name="Rechtsteiner A."/>
            <person name="Rho M."/>
            <person name="Rogozin I.B."/>
            <person name="Sakarya O."/>
            <person name="Salamov A."/>
            <person name="Schaack S."/>
            <person name="Shapiro H."/>
            <person name="Shiga Y."/>
            <person name="Skalitzky C."/>
            <person name="Smith Z."/>
            <person name="Souvorov A."/>
            <person name="Sung W."/>
            <person name="Tang Z."/>
            <person name="Tsuchiya D."/>
            <person name="Tu H."/>
            <person name="Vos H."/>
            <person name="Wang M."/>
            <person name="Wolf Y.I."/>
            <person name="Yamagata H."/>
            <person name="Yamada T."/>
            <person name="Ye Y."/>
            <person name="Shaw J.R."/>
            <person name="Andrews J."/>
            <person name="Crease T.J."/>
            <person name="Tang H."/>
            <person name="Lucas S.M."/>
            <person name="Robertson H.M."/>
            <person name="Bork P."/>
            <person name="Koonin E.V."/>
            <person name="Zdobnov E.M."/>
            <person name="Grigoriev I.V."/>
            <person name="Lynch M."/>
            <person name="Boore J.L."/>
        </authorList>
    </citation>
    <scope>NUCLEOTIDE SEQUENCE [LARGE SCALE GENOMIC DNA]</scope>
</reference>
<keyword evidence="2" id="KW-0539">Nucleus</keyword>
<keyword evidence="5" id="KW-1185">Reference proteome</keyword>
<dbReference type="Proteomes" id="UP000000305">
    <property type="component" value="Unassembled WGS sequence"/>
</dbReference>
<dbReference type="InterPro" id="IPR011989">
    <property type="entry name" value="ARM-like"/>
</dbReference>
<dbReference type="InParanoid" id="E9G6B8"/>
<evidence type="ECO:0000313" key="4">
    <source>
        <dbReference type="EMBL" id="EFX84907.1"/>
    </source>
</evidence>
<sequence>MSKEEAKSCVEENIELIQEDDERLKGDAIGDTLYSESFILKTLMNLTAKLPVYSRESNTSDNLDDEAVELEESLETDLCLLWDMTADRDVALCLIQHDILDIMKCVMEESIAPRLTEIGIGILANLSCQNEISAQIILDQELTTAIVNLMTISDDSQTIIQIVRLLNTLLAHSQIESCISLPSLEALVKSVAFILQNSLNEELLIGSSKLLDAIASQIGPMFEIPFESLLRGIVEAQKQLKNFFSCDESNYPETVQDSFDALVSALYNFSRNEEMRVEIEHVTSFLEFYFTLLLKNIRDAEEVVADSTASALKAITIFYVTIASASPRSNILELSGRIGSQLRSCLDGESEASKYASDYRDLTGDCFRKQLDVFGIEHSLSLLESLDAEALTFVLQAAHQTVPNRLKEFADTARSRGSFNKVMETYDSLAKNNAR</sequence>